<organism evidence="1 2">
    <name type="scientific">Xylaria grammica</name>
    <dbReference type="NCBI Taxonomy" id="363999"/>
    <lineage>
        <taxon>Eukaryota</taxon>
        <taxon>Fungi</taxon>
        <taxon>Dikarya</taxon>
        <taxon>Ascomycota</taxon>
        <taxon>Pezizomycotina</taxon>
        <taxon>Sordariomycetes</taxon>
        <taxon>Xylariomycetidae</taxon>
        <taxon>Xylariales</taxon>
        <taxon>Xylariaceae</taxon>
        <taxon>Xylaria</taxon>
    </lineage>
</organism>
<protein>
    <submittedName>
        <fullName evidence="1">Uncharacterized protein</fullName>
    </submittedName>
</protein>
<dbReference type="Proteomes" id="UP000286045">
    <property type="component" value="Unassembled WGS sequence"/>
</dbReference>
<keyword evidence="2" id="KW-1185">Reference proteome</keyword>
<proteinExistence type="predicted"/>
<evidence type="ECO:0000313" key="2">
    <source>
        <dbReference type="Proteomes" id="UP000286045"/>
    </source>
</evidence>
<gene>
    <name evidence="1" type="ORF">EKO27_g10886</name>
</gene>
<accession>A0A439CQ09</accession>
<feature type="non-terminal residue" evidence="1">
    <location>
        <position position="1"/>
    </location>
</feature>
<dbReference type="EMBL" id="RYZI01000608">
    <property type="protein sequence ID" value="RWA04223.1"/>
    <property type="molecule type" value="Genomic_DNA"/>
</dbReference>
<name>A0A439CQ09_9PEZI</name>
<evidence type="ECO:0000313" key="1">
    <source>
        <dbReference type="EMBL" id="RWA04223.1"/>
    </source>
</evidence>
<reference evidence="1 2" key="1">
    <citation type="submission" date="2018-12" db="EMBL/GenBank/DDBJ databases">
        <title>Draft genome sequence of Xylaria grammica IHI A82.</title>
        <authorList>
            <person name="Buettner E."/>
            <person name="Kellner H."/>
        </authorList>
    </citation>
    <scope>NUCLEOTIDE SEQUENCE [LARGE SCALE GENOMIC DNA]</scope>
    <source>
        <strain evidence="1 2">IHI A82</strain>
    </source>
</reference>
<sequence length="86" mass="9660">LFELRKRDGRWEWAGKDGNAVAVEDEGDDTHRLIVTAALPRATVDALVALWCCRLWEYSAEHTEDVEQGMDGIRSKLRKGKGVGSF</sequence>
<comment type="caution">
    <text evidence="1">The sequence shown here is derived from an EMBL/GenBank/DDBJ whole genome shotgun (WGS) entry which is preliminary data.</text>
</comment>
<dbReference type="STRING" id="363999.A0A439CQ09"/>
<dbReference type="AlphaFoldDB" id="A0A439CQ09"/>